<organism evidence="9 10">
    <name type="scientific">Mycobacterium marinum (strain ATCC BAA-535 / M)</name>
    <dbReference type="NCBI Taxonomy" id="216594"/>
    <lineage>
        <taxon>Bacteria</taxon>
        <taxon>Bacillati</taxon>
        <taxon>Actinomycetota</taxon>
        <taxon>Actinomycetes</taxon>
        <taxon>Mycobacteriales</taxon>
        <taxon>Mycobacteriaceae</taxon>
        <taxon>Mycobacterium</taxon>
        <taxon>Mycobacterium ulcerans group</taxon>
    </lineage>
</organism>
<dbReference type="InterPro" id="IPR036396">
    <property type="entry name" value="Cyt_P450_sf"/>
</dbReference>
<dbReference type="AlphaFoldDB" id="B2HGN0"/>
<evidence type="ECO:0000256" key="1">
    <source>
        <dbReference type="ARBA" id="ARBA00001971"/>
    </source>
</evidence>
<keyword evidence="10" id="KW-1185">Reference proteome</keyword>
<reference evidence="9 10" key="1">
    <citation type="journal article" date="2008" name="Genome Res.">
        <title>Insights from the complete genome sequence of Mycobacterium marinum on the evolution of Mycobacterium tuberculosis.</title>
        <authorList>
            <person name="Stinear T.P."/>
            <person name="Seemann T."/>
            <person name="Harrison P.F."/>
            <person name="Jenkin G.A."/>
            <person name="Davies J.K."/>
            <person name="Johnson P.D."/>
            <person name="Abdellah Z."/>
            <person name="Arrowsmith C."/>
            <person name="Chillingworth T."/>
            <person name="Churcher C."/>
            <person name="Clarke K."/>
            <person name="Cronin A."/>
            <person name="Davis P."/>
            <person name="Goodhead I."/>
            <person name="Holroyd N."/>
            <person name="Jagels K."/>
            <person name="Lord A."/>
            <person name="Moule S."/>
            <person name="Mungall K."/>
            <person name="Norbertczak H."/>
            <person name="Quail M.A."/>
            <person name="Rabbinowitsch E."/>
            <person name="Walker D."/>
            <person name="White B."/>
            <person name="Whitehead S."/>
            <person name="Small P.L."/>
            <person name="Brosch R."/>
            <person name="Ramakrishnan L."/>
            <person name="Fischbach M.A."/>
            <person name="Parkhill J."/>
            <person name="Cole S.T."/>
        </authorList>
    </citation>
    <scope>NUCLEOTIDE SEQUENCE [LARGE SCALE GENOMIC DNA]</scope>
    <source>
        <strain evidence="10">ATCC BAA-535 / M</strain>
    </source>
</reference>
<dbReference type="PROSITE" id="PS00086">
    <property type="entry name" value="CYTOCHROME_P450"/>
    <property type="match status" value="1"/>
</dbReference>
<comment type="similarity">
    <text evidence="2 8">Belongs to the cytochrome P450 family.</text>
</comment>
<evidence type="ECO:0000313" key="9">
    <source>
        <dbReference type="EMBL" id="ACC40016.1"/>
    </source>
</evidence>
<evidence type="ECO:0000256" key="7">
    <source>
        <dbReference type="ARBA" id="ARBA00023033"/>
    </source>
</evidence>
<sequence>MTDTMLARFDPHDQQLRDDPYAVYATYRQADPVHWGQPFKPGDNGCWYLFRHDHVVAMLRDPRFRRKLVPADPLASGRVFGAPRGFAELSGRLLLSLDPPHHGRLRSIVAPTFTPSAIESYRMIAAKAADRLIDGLDEATAFDVIDNYAVPLSMTLIAAMLGLTADELHPDLPVWVSRFGDGFDLRKEPAAIARADDAAANMLWFFETAAASHDRLRPGLISALIAAREAGQLTHEELLALCVQLMFAAHGTTVAQIGNMIADLWTRPDQLALLRAHPELMAAAVNESLRFNGSVQSTAARKPIEDVTLGGAHIRAGQPVIAFVGAANRDPKVFEEPDRFDITRARGAAVMFGAGIHYCLGARLARLECQIAVGTLMRRLPRLKLTERTQLHRHTNIVLPALLHLKAVTAA</sequence>
<dbReference type="PRINTS" id="PR00359">
    <property type="entry name" value="BP450"/>
</dbReference>
<dbReference type="RefSeq" id="WP_012393400.1">
    <property type="nucleotide sequence ID" value="NC_010612.1"/>
</dbReference>
<evidence type="ECO:0000256" key="5">
    <source>
        <dbReference type="ARBA" id="ARBA00023002"/>
    </source>
</evidence>
<dbReference type="SUPFAM" id="SSF48264">
    <property type="entry name" value="Cytochrome P450"/>
    <property type="match status" value="1"/>
</dbReference>
<dbReference type="GO" id="GO:0016705">
    <property type="term" value="F:oxidoreductase activity, acting on paired donors, with incorporation or reduction of molecular oxygen"/>
    <property type="evidence" value="ECO:0007669"/>
    <property type="project" value="InterPro"/>
</dbReference>
<keyword evidence="6 8" id="KW-0408">Iron</keyword>
<dbReference type="GO" id="GO:0020037">
    <property type="term" value="F:heme binding"/>
    <property type="evidence" value="ECO:0007669"/>
    <property type="project" value="InterPro"/>
</dbReference>
<dbReference type="InterPro" id="IPR001128">
    <property type="entry name" value="Cyt_P450"/>
</dbReference>
<accession>B2HGN0</accession>
<dbReference type="Pfam" id="PF00067">
    <property type="entry name" value="p450"/>
    <property type="match status" value="1"/>
</dbReference>
<proteinExistence type="inferred from homology"/>
<dbReference type="InterPro" id="IPR017972">
    <property type="entry name" value="Cyt_P450_CS"/>
</dbReference>
<dbReference type="STRING" id="216594.MMAR_1564"/>
<keyword evidence="3 8" id="KW-0349">Heme</keyword>
<dbReference type="FunFam" id="1.10.630.10:FF:000018">
    <property type="entry name" value="Cytochrome P450 monooxygenase"/>
    <property type="match status" value="1"/>
</dbReference>
<protein>
    <submittedName>
        <fullName evidence="9">Cytochrome P450 276A1 Cyp276A1</fullName>
    </submittedName>
</protein>
<dbReference type="InterPro" id="IPR002397">
    <property type="entry name" value="Cyt_P450_B"/>
</dbReference>
<dbReference type="eggNOG" id="COG2124">
    <property type="taxonomic scope" value="Bacteria"/>
</dbReference>
<dbReference type="PANTHER" id="PTHR46696:SF1">
    <property type="entry name" value="CYTOCHROME P450 YJIB-RELATED"/>
    <property type="match status" value="1"/>
</dbReference>
<name>B2HGN0_MYCMM</name>
<dbReference type="KEGG" id="mmi:MMAR_1564"/>
<dbReference type="GO" id="GO:0004497">
    <property type="term" value="F:monooxygenase activity"/>
    <property type="evidence" value="ECO:0007669"/>
    <property type="project" value="UniProtKB-KW"/>
</dbReference>
<dbReference type="PANTHER" id="PTHR46696">
    <property type="entry name" value="P450, PUTATIVE (EUROFUNG)-RELATED"/>
    <property type="match status" value="1"/>
</dbReference>
<dbReference type="CDD" id="cd20625">
    <property type="entry name" value="CYP164-like"/>
    <property type="match status" value="1"/>
</dbReference>
<evidence type="ECO:0000313" key="10">
    <source>
        <dbReference type="Proteomes" id="UP000001190"/>
    </source>
</evidence>
<dbReference type="GO" id="GO:0005506">
    <property type="term" value="F:iron ion binding"/>
    <property type="evidence" value="ECO:0007669"/>
    <property type="project" value="InterPro"/>
</dbReference>
<dbReference type="Proteomes" id="UP000001190">
    <property type="component" value="Chromosome"/>
</dbReference>
<dbReference type="EMBL" id="CP000854">
    <property type="protein sequence ID" value="ACC40016.1"/>
    <property type="molecule type" value="Genomic_DNA"/>
</dbReference>
<dbReference type="HOGENOM" id="CLU_033716_1_1_11"/>
<comment type="cofactor">
    <cofactor evidence="1">
        <name>heme</name>
        <dbReference type="ChEBI" id="CHEBI:30413"/>
    </cofactor>
</comment>
<evidence type="ECO:0000256" key="3">
    <source>
        <dbReference type="ARBA" id="ARBA00022617"/>
    </source>
</evidence>
<evidence type="ECO:0000256" key="4">
    <source>
        <dbReference type="ARBA" id="ARBA00022723"/>
    </source>
</evidence>
<evidence type="ECO:0000256" key="8">
    <source>
        <dbReference type="RuleBase" id="RU000461"/>
    </source>
</evidence>
<keyword evidence="5 8" id="KW-0560">Oxidoreductase</keyword>
<gene>
    <name evidence="9" type="primary">cyp276A1</name>
    <name evidence="9" type="ordered locus">MMAR_1564</name>
</gene>
<dbReference type="Gene3D" id="1.10.630.10">
    <property type="entry name" value="Cytochrome P450"/>
    <property type="match status" value="1"/>
</dbReference>
<keyword evidence="4 8" id="KW-0479">Metal-binding</keyword>
<keyword evidence="7 8" id="KW-0503">Monooxygenase</keyword>
<evidence type="ECO:0000256" key="2">
    <source>
        <dbReference type="ARBA" id="ARBA00010617"/>
    </source>
</evidence>
<evidence type="ECO:0000256" key="6">
    <source>
        <dbReference type="ARBA" id="ARBA00023004"/>
    </source>
</evidence>